<dbReference type="InterPro" id="IPR006282">
    <property type="entry name" value="Thi_PPkinase"/>
</dbReference>
<accession>A0A3E3DWL5</accession>
<dbReference type="EC" id="2.7.6.2" evidence="5"/>
<evidence type="ECO:0000256" key="4">
    <source>
        <dbReference type="ARBA" id="ARBA00022840"/>
    </source>
</evidence>
<evidence type="ECO:0000313" key="7">
    <source>
        <dbReference type="EMBL" id="RGD73650.1"/>
    </source>
</evidence>
<dbReference type="InterPro" id="IPR007373">
    <property type="entry name" value="Thiamin_PyroPKinase_B1-bd"/>
</dbReference>
<evidence type="ECO:0000256" key="5">
    <source>
        <dbReference type="NCBIfam" id="TIGR01378"/>
    </source>
</evidence>
<dbReference type="GO" id="GO:0030975">
    <property type="term" value="F:thiamine binding"/>
    <property type="evidence" value="ECO:0007669"/>
    <property type="project" value="InterPro"/>
</dbReference>
<dbReference type="CDD" id="cd07995">
    <property type="entry name" value="TPK"/>
    <property type="match status" value="1"/>
</dbReference>
<dbReference type="GO" id="GO:0016301">
    <property type="term" value="F:kinase activity"/>
    <property type="evidence" value="ECO:0007669"/>
    <property type="project" value="UniProtKB-KW"/>
</dbReference>
<dbReference type="SUPFAM" id="SSF63862">
    <property type="entry name" value="Thiamin pyrophosphokinase, substrate-binding domain"/>
    <property type="match status" value="1"/>
</dbReference>
<dbReference type="GO" id="GO:0006772">
    <property type="term" value="P:thiamine metabolic process"/>
    <property type="evidence" value="ECO:0007669"/>
    <property type="project" value="UniProtKB-UniRule"/>
</dbReference>
<dbReference type="NCBIfam" id="TIGR01378">
    <property type="entry name" value="thi_PPkinase"/>
    <property type="match status" value="1"/>
</dbReference>
<comment type="caution">
    <text evidence="7">The sequence shown here is derived from an EMBL/GenBank/DDBJ whole genome shotgun (WGS) entry which is preliminary data.</text>
</comment>
<dbReference type="Pfam" id="PF04265">
    <property type="entry name" value="TPK_B1_binding"/>
    <property type="match status" value="1"/>
</dbReference>
<dbReference type="PANTHER" id="PTHR41299">
    <property type="entry name" value="THIAMINE PYROPHOSPHOKINASE"/>
    <property type="match status" value="1"/>
</dbReference>
<gene>
    <name evidence="7" type="ORF">DXC78_11045</name>
</gene>
<evidence type="ECO:0000256" key="1">
    <source>
        <dbReference type="ARBA" id="ARBA00022679"/>
    </source>
</evidence>
<dbReference type="InterPro" id="IPR036759">
    <property type="entry name" value="TPK_catalytic_sf"/>
</dbReference>
<dbReference type="GO" id="GO:0009229">
    <property type="term" value="P:thiamine diphosphate biosynthetic process"/>
    <property type="evidence" value="ECO:0007669"/>
    <property type="project" value="InterPro"/>
</dbReference>
<evidence type="ECO:0000256" key="2">
    <source>
        <dbReference type="ARBA" id="ARBA00022741"/>
    </source>
</evidence>
<reference evidence="7 8" key="1">
    <citation type="submission" date="2018-08" db="EMBL/GenBank/DDBJ databases">
        <title>A genome reference for cultivated species of the human gut microbiota.</title>
        <authorList>
            <person name="Zou Y."/>
            <person name="Xue W."/>
            <person name="Luo G."/>
        </authorList>
    </citation>
    <scope>NUCLEOTIDE SEQUENCE [LARGE SCALE GENOMIC DNA]</scope>
    <source>
        <strain evidence="7 8">TF08-11</strain>
    </source>
</reference>
<keyword evidence="2" id="KW-0547">Nucleotide-binding</keyword>
<dbReference type="InterPro" id="IPR036371">
    <property type="entry name" value="TPK_B1-bd_sf"/>
</dbReference>
<protein>
    <recommendedName>
        <fullName evidence="5">Thiamine diphosphokinase</fullName>
        <ecNumber evidence="5">2.7.6.2</ecNumber>
    </recommendedName>
</protein>
<dbReference type="STRING" id="1123313.GCA_000420345_00010"/>
<keyword evidence="1 7" id="KW-0808">Transferase</keyword>
<name>A0A3E3DWL5_9FIRM</name>
<evidence type="ECO:0000256" key="3">
    <source>
        <dbReference type="ARBA" id="ARBA00022777"/>
    </source>
</evidence>
<dbReference type="InterPro" id="IPR007371">
    <property type="entry name" value="TPK_catalytic"/>
</dbReference>
<dbReference type="EMBL" id="QUSK01000029">
    <property type="protein sequence ID" value="RGD73650.1"/>
    <property type="molecule type" value="Genomic_DNA"/>
</dbReference>
<dbReference type="InterPro" id="IPR053149">
    <property type="entry name" value="TPK"/>
</dbReference>
<dbReference type="Pfam" id="PF04263">
    <property type="entry name" value="TPK_catalytic"/>
    <property type="match status" value="1"/>
</dbReference>
<dbReference type="PANTHER" id="PTHR41299:SF1">
    <property type="entry name" value="THIAMINE PYROPHOSPHOKINASE"/>
    <property type="match status" value="1"/>
</dbReference>
<dbReference type="Proteomes" id="UP000260721">
    <property type="component" value="Unassembled WGS sequence"/>
</dbReference>
<evidence type="ECO:0000313" key="8">
    <source>
        <dbReference type="Proteomes" id="UP000260721"/>
    </source>
</evidence>
<dbReference type="GO" id="GO:0004788">
    <property type="term" value="F:thiamine diphosphokinase activity"/>
    <property type="evidence" value="ECO:0007669"/>
    <property type="project" value="UniProtKB-UniRule"/>
</dbReference>
<sequence length="210" mass="23649">MCEYRGAFKVKPAVLVTPLTKEIPKIKDADYIGVDAGCLQILNQGLPLAFGVGDFDSMDKDMLEVLKQRASLTIHPVQKDETDSELALRLCHKKGYSPLILTGSLHGRIDHTIANIRLLMYRYADLILWEPDQKMYCLLKGIHTIRSSYKHISFFAIEGSIVSLEGFLYPLHQYDLKPDDIITVSNSIVKEQGIITLDKGKVLCIESNVR</sequence>
<dbReference type="SUPFAM" id="SSF63999">
    <property type="entry name" value="Thiamin pyrophosphokinase, catalytic domain"/>
    <property type="match status" value="1"/>
</dbReference>
<feature type="domain" description="Thiamin pyrophosphokinase thiamin-binding" evidence="6">
    <location>
        <begin position="141"/>
        <end position="203"/>
    </location>
</feature>
<organism evidence="7 8">
    <name type="scientific">Faecalicoccus pleomorphus</name>
    <dbReference type="NCBI Taxonomy" id="1323"/>
    <lineage>
        <taxon>Bacteria</taxon>
        <taxon>Bacillati</taxon>
        <taxon>Bacillota</taxon>
        <taxon>Erysipelotrichia</taxon>
        <taxon>Erysipelotrichales</taxon>
        <taxon>Erysipelotrichaceae</taxon>
        <taxon>Faecalicoccus</taxon>
    </lineage>
</organism>
<dbReference type="GO" id="GO:0005524">
    <property type="term" value="F:ATP binding"/>
    <property type="evidence" value="ECO:0007669"/>
    <property type="project" value="UniProtKB-KW"/>
</dbReference>
<dbReference type="AlphaFoldDB" id="A0A3E3DWL5"/>
<dbReference type="SMART" id="SM00983">
    <property type="entry name" value="TPK_B1_binding"/>
    <property type="match status" value="1"/>
</dbReference>
<evidence type="ECO:0000259" key="6">
    <source>
        <dbReference type="SMART" id="SM00983"/>
    </source>
</evidence>
<dbReference type="Gene3D" id="3.40.50.10240">
    <property type="entry name" value="Thiamin pyrophosphokinase, catalytic domain"/>
    <property type="match status" value="1"/>
</dbReference>
<proteinExistence type="predicted"/>
<keyword evidence="4" id="KW-0067">ATP-binding</keyword>
<keyword evidence="3 7" id="KW-0418">Kinase</keyword>